<evidence type="ECO:0000313" key="4">
    <source>
        <dbReference type="Proteomes" id="UP001219525"/>
    </source>
</evidence>
<dbReference type="Pfam" id="PF14200">
    <property type="entry name" value="RicinB_lectin_2"/>
    <property type="match status" value="1"/>
</dbReference>
<feature type="signal peptide" evidence="1">
    <location>
        <begin position="1"/>
        <end position="20"/>
    </location>
</feature>
<organism evidence="3 4">
    <name type="scientific">Mycena pura</name>
    <dbReference type="NCBI Taxonomy" id="153505"/>
    <lineage>
        <taxon>Eukaryota</taxon>
        <taxon>Fungi</taxon>
        <taxon>Dikarya</taxon>
        <taxon>Basidiomycota</taxon>
        <taxon>Agaricomycotina</taxon>
        <taxon>Agaricomycetes</taxon>
        <taxon>Agaricomycetidae</taxon>
        <taxon>Agaricales</taxon>
        <taxon>Marasmiineae</taxon>
        <taxon>Mycenaceae</taxon>
        <taxon>Mycena</taxon>
    </lineage>
</organism>
<protein>
    <recommendedName>
        <fullName evidence="2">Ricin B lectin domain-containing protein</fullName>
    </recommendedName>
</protein>
<evidence type="ECO:0000256" key="1">
    <source>
        <dbReference type="SAM" id="SignalP"/>
    </source>
</evidence>
<sequence length="171" mass="17771">MKLIAIATLTVAALIHGATAACSVPTGAGTVVIQDFQGNVFDLAFASSVDLAPVQTLNNKPGEPAQAWTIVKDSKTGFYSIQNTRARTYLSYTGAVAGVNPTCAQLCGHSAPFLWNITANGNSDGCNIIEPSTGLVATSYSKIINSAAIGPTTPVTLQNFDGKVTQQVFTF</sequence>
<evidence type="ECO:0000259" key="2">
    <source>
        <dbReference type="Pfam" id="PF14200"/>
    </source>
</evidence>
<dbReference type="InterPro" id="IPR000772">
    <property type="entry name" value="Ricin_B_lectin"/>
</dbReference>
<gene>
    <name evidence="3" type="ORF">GGX14DRAFT_458370</name>
</gene>
<evidence type="ECO:0000313" key="3">
    <source>
        <dbReference type="EMBL" id="KAJ7205750.1"/>
    </source>
</evidence>
<dbReference type="InterPro" id="IPR035992">
    <property type="entry name" value="Ricin_B-like_lectins"/>
</dbReference>
<reference evidence="3" key="1">
    <citation type="submission" date="2023-03" db="EMBL/GenBank/DDBJ databases">
        <title>Massive genome expansion in bonnet fungi (Mycena s.s.) driven by repeated elements and novel gene families across ecological guilds.</title>
        <authorList>
            <consortium name="Lawrence Berkeley National Laboratory"/>
            <person name="Harder C.B."/>
            <person name="Miyauchi S."/>
            <person name="Viragh M."/>
            <person name="Kuo A."/>
            <person name="Thoen E."/>
            <person name="Andreopoulos B."/>
            <person name="Lu D."/>
            <person name="Skrede I."/>
            <person name="Drula E."/>
            <person name="Henrissat B."/>
            <person name="Morin E."/>
            <person name="Kohler A."/>
            <person name="Barry K."/>
            <person name="LaButti K."/>
            <person name="Morin E."/>
            <person name="Salamov A."/>
            <person name="Lipzen A."/>
            <person name="Mereny Z."/>
            <person name="Hegedus B."/>
            <person name="Baldrian P."/>
            <person name="Stursova M."/>
            <person name="Weitz H."/>
            <person name="Taylor A."/>
            <person name="Grigoriev I.V."/>
            <person name="Nagy L.G."/>
            <person name="Martin F."/>
            <person name="Kauserud H."/>
        </authorList>
    </citation>
    <scope>NUCLEOTIDE SEQUENCE</scope>
    <source>
        <strain evidence="3">9144</strain>
    </source>
</reference>
<feature type="chain" id="PRO_5042161102" description="Ricin B lectin domain-containing protein" evidence="1">
    <location>
        <begin position="21"/>
        <end position="171"/>
    </location>
</feature>
<proteinExistence type="predicted"/>
<accession>A0AAD6YEL9</accession>
<dbReference type="SUPFAM" id="SSF50370">
    <property type="entry name" value="Ricin B-like lectins"/>
    <property type="match status" value="1"/>
</dbReference>
<comment type="caution">
    <text evidence="3">The sequence shown here is derived from an EMBL/GenBank/DDBJ whole genome shotgun (WGS) entry which is preliminary data.</text>
</comment>
<dbReference type="Proteomes" id="UP001219525">
    <property type="component" value="Unassembled WGS sequence"/>
</dbReference>
<keyword evidence="1" id="KW-0732">Signal</keyword>
<dbReference type="PROSITE" id="PS51257">
    <property type="entry name" value="PROKAR_LIPOPROTEIN"/>
    <property type="match status" value="1"/>
</dbReference>
<dbReference type="Gene3D" id="2.80.10.50">
    <property type="match status" value="1"/>
</dbReference>
<name>A0AAD6YEL9_9AGAR</name>
<keyword evidence="4" id="KW-1185">Reference proteome</keyword>
<feature type="non-terminal residue" evidence="3">
    <location>
        <position position="171"/>
    </location>
</feature>
<dbReference type="EMBL" id="JARJCW010000042">
    <property type="protein sequence ID" value="KAJ7205750.1"/>
    <property type="molecule type" value="Genomic_DNA"/>
</dbReference>
<feature type="domain" description="Ricin B lectin" evidence="2">
    <location>
        <begin position="65"/>
        <end position="140"/>
    </location>
</feature>
<dbReference type="AlphaFoldDB" id="A0AAD6YEL9"/>